<dbReference type="GO" id="GO:0000993">
    <property type="term" value="F:RNA polymerase II complex binding"/>
    <property type="evidence" value="ECO:0007669"/>
    <property type="project" value="InterPro"/>
</dbReference>
<dbReference type="Proteomes" id="UP000734854">
    <property type="component" value="Unassembled WGS sequence"/>
</dbReference>
<keyword evidence="3" id="KW-0812">Transmembrane</keyword>
<dbReference type="GO" id="GO:0005737">
    <property type="term" value="C:cytoplasm"/>
    <property type="evidence" value="ECO:0007669"/>
    <property type="project" value="TreeGrafter"/>
</dbReference>
<feature type="compositionally biased region" description="Low complexity" evidence="2">
    <location>
        <begin position="827"/>
        <end position="839"/>
    </location>
</feature>
<dbReference type="GO" id="GO:0005849">
    <property type="term" value="C:mRNA cleavage factor complex"/>
    <property type="evidence" value="ECO:0007669"/>
    <property type="project" value="TreeGrafter"/>
</dbReference>
<dbReference type="Gene3D" id="1.25.40.90">
    <property type="match status" value="1"/>
</dbReference>
<dbReference type="InterPro" id="IPR057242">
    <property type="entry name" value="PCFS4-like"/>
</dbReference>
<dbReference type="Pfam" id="PF04818">
    <property type="entry name" value="CID"/>
    <property type="match status" value="1"/>
</dbReference>
<dbReference type="SUPFAM" id="SSF48464">
    <property type="entry name" value="ENTH/VHS domain"/>
    <property type="match status" value="2"/>
</dbReference>
<proteinExistence type="predicted"/>
<feature type="transmembrane region" description="Helical" evidence="3">
    <location>
        <begin position="101"/>
        <end position="124"/>
    </location>
</feature>
<dbReference type="InterPro" id="IPR013087">
    <property type="entry name" value="Znf_C2H2_type"/>
</dbReference>
<keyword evidence="1" id="KW-0507">mRNA processing</keyword>
<dbReference type="AlphaFoldDB" id="A0A8J5EVJ6"/>
<evidence type="ECO:0000313" key="6">
    <source>
        <dbReference type="Proteomes" id="UP000734854"/>
    </source>
</evidence>
<evidence type="ECO:0000256" key="1">
    <source>
        <dbReference type="ARBA" id="ARBA00022664"/>
    </source>
</evidence>
<evidence type="ECO:0000256" key="3">
    <source>
        <dbReference type="SAM" id="Phobius"/>
    </source>
</evidence>
<evidence type="ECO:0000256" key="2">
    <source>
        <dbReference type="SAM" id="MobiDB-lite"/>
    </source>
</evidence>
<feature type="compositionally biased region" description="Pro residues" evidence="2">
    <location>
        <begin position="817"/>
        <end position="826"/>
    </location>
</feature>
<keyword evidence="3" id="KW-1133">Transmembrane helix</keyword>
<sequence>MEDYARDLRAAGDRPPRPAASAPLIMERFHALLRERQEELMEATGEDPPPPPSADDVVRCYEDVLSELTFNSKPIITELTMIAGQKIHFAKEIAEAICTRVLVVWFLFYFVFVFFFFLSLELILRPNLQLCSLNTKEFILVHYVQVPTEQKLPSLYLIDSIVKNIGRDYVKIFATQLPKVYCVAYKRVDSSQHLSMRHLFGTWSQVFPSSVLQKIEDELQFSPSDNQRPMISNKPMKSPSPRPSHGIHVNPKYLEARQQQSAIHAVDTSNRTQVSDLQVEHLEGRVSENSDGWSGDIPQTRLPTGIQVYGQKPIARHSEYDFDQPELPLQHLDTEGESIAHLKNKIAFPGSPPRIGLKRPISPPILRSHVDASKVIGGRASSSRSGGYASGRVSDASGWMDRKRLSSEDPRLYNLSNGYVKQNPRDLIDAYGNPRGRVSALEKYSKVWHLDMNDIASEAATRKWKNTDEEEYVWEDMSPTLSDRSRRNSLTAFEPNAGNFSIRKGFSKPNPALLESDFSRRSWPGHAQLSHADDPSYNDDRIASIGSQPGLVKSRDATINQMDMLPHYQESNHIRDGGKLNYMLPPPSQQNLSPRSRSKVAEMLPVAARGLTPMSGQRLLIPNDTLPDIEFPMLRSSNDHADSFKIDNSIIDRHSVQRPYSPAPTVLTSGHISQSLPLLPISQNQSPNRSSLDVPEPNRPSLIQGSHSSVPQQQYDLADSKDSDPFRVLTLRYQPPGVPHLSQQGKEKGFPIPLQSQGTYLNVLPPRQANASSYSVGQPLKLLPTLGHGVAKASAFPFSKTYSASDASLHARGGLLPPLPRGPPPASSQAGPISQSISSSMSSSPASAFSGLINSLMAQGLISLNSNSQPQDSLGVEFNLDLLKVRHESAINSLYGELPRQCTTCGLRFKCQEDHSSHMDWHVTKNRISRNRKQKPSRKWFVSAKEWLSGAEILGNDVIPGFLPVESVAEKKEEKEMAVPADENQNVCALCGEPFEDFYSDETEEWMYKGAVYLNAPDGYIEGLDRSQLGPIVHAKCRSESNESGQS</sequence>
<feature type="compositionally biased region" description="Polar residues" evidence="2">
    <location>
        <begin position="701"/>
        <end position="715"/>
    </location>
</feature>
<dbReference type="CDD" id="cd16982">
    <property type="entry name" value="CID_Pcf11"/>
    <property type="match status" value="1"/>
</dbReference>
<dbReference type="InterPro" id="IPR006569">
    <property type="entry name" value="CID_dom"/>
</dbReference>
<dbReference type="InterPro" id="IPR008942">
    <property type="entry name" value="ENTH_VHS"/>
</dbReference>
<comment type="caution">
    <text evidence="5">The sequence shown here is derived from an EMBL/GenBank/DDBJ whole genome shotgun (WGS) entry which is preliminary data.</text>
</comment>
<feature type="region of interest" description="Disordered" evidence="2">
    <location>
        <begin position="1"/>
        <end position="21"/>
    </location>
</feature>
<dbReference type="InterPro" id="IPR047415">
    <property type="entry name" value="Pcf11_CID"/>
</dbReference>
<feature type="region of interest" description="Disordered" evidence="2">
    <location>
        <begin position="223"/>
        <end position="244"/>
    </location>
</feature>
<accession>A0A8J5EVJ6</accession>
<keyword evidence="6" id="KW-1185">Reference proteome</keyword>
<feature type="compositionally biased region" description="Basic and acidic residues" evidence="2">
    <location>
        <begin position="1"/>
        <end position="16"/>
    </location>
</feature>
<dbReference type="EMBL" id="JACMSC010000019">
    <property type="protein sequence ID" value="KAG6474061.1"/>
    <property type="molecule type" value="Genomic_DNA"/>
</dbReference>
<dbReference type="GO" id="GO:0003729">
    <property type="term" value="F:mRNA binding"/>
    <property type="evidence" value="ECO:0007669"/>
    <property type="project" value="InterPro"/>
</dbReference>
<dbReference type="GO" id="GO:0031124">
    <property type="term" value="P:mRNA 3'-end processing"/>
    <property type="evidence" value="ECO:0007669"/>
    <property type="project" value="InterPro"/>
</dbReference>
<dbReference type="PROSITE" id="PS51391">
    <property type="entry name" value="CID"/>
    <property type="match status" value="1"/>
</dbReference>
<name>A0A8J5EVJ6_ZINOF</name>
<evidence type="ECO:0000259" key="4">
    <source>
        <dbReference type="PROSITE" id="PS51391"/>
    </source>
</evidence>
<organism evidence="5 6">
    <name type="scientific">Zingiber officinale</name>
    <name type="common">Ginger</name>
    <name type="synonym">Amomum zingiber</name>
    <dbReference type="NCBI Taxonomy" id="94328"/>
    <lineage>
        <taxon>Eukaryota</taxon>
        <taxon>Viridiplantae</taxon>
        <taxon>Streptophyta</taxon>
        <taxon>Embryophyta</taxon>
        <taxon>Tracheophyta</taxon>
        <taxon>Spermatophyta</taxon>
        <taxon>Magnoliopsida</taxon>
        <taxon>Liliopsida</taxon>
        <taxon>Zingiberales</taxon>
        <taxon>Zingiberaceae</taxon>
        <taxon>Zingiber</taxon>
    </lineage>
</organism>
<feature type="region of interest" description="Disordered" evidence="2">
    <location>
        <begin position="678"/>
        <end position="721"/>
    </location>
</feature>
<feature type="region of interest" description="Disordered" evidence="2">
    <location>
        <begin position="813"/>
        <end position="839"/>
    </location>
</feature>
<reference evidence="5 6" key="1">
    <citation type="submission" date="2020-08" db="EMBL/GenBank/DDBJ databases">
        <title>Plant Genome Project.</title>
        <authorList>
            <person name="Zhang R.-G."/>
        </authorList>
    </citation>
    <scope>NUCLEOTIDE SEQUENCE [LARGE SCALE GENOMIC DNA]</scope>
    <source>
        <tissue evidence="5">Rhizome</tissue>
    </source>
</reference>
<dbReference type="PANTHER" id="PTHR15921:SF12">
    <property type="entry name" value="POLYADENYLATION AND CLEAVAGE FACTOR HOMOLOG 4"/>
    <property type="match status" value="1"/>
</dbReference>
<protein>
    <recommendedName>
        <fullName evidence="4">CID domain-containing protein</fullName>
    </recommendedName>
</protein>
<gene>
    <name evidence="5" type="ORF">ZIOFF_067985</name>
</gene>
<dbReference type="Pfam" id="PF23228">
    <property type="entry name" value="zf_PCFS4"/>
    <property type="match status" value="1"/>
</dbReference>
<dbReference type="GO" id="GO:0006369">
    <property type="term" value="P:termination of RNA polymerase II transcription"/>
    <property type="evidence" value="ECO:0007669"/>
    <property type="project" value="InterPro"/>
</dbReference>
<dbReference type="PANTHER" id="PTHR15921">
    <property type="entry name" value="PRE-MRNA CLEAVAGE COMPLEX II"/>
    <property type="match status" value="1"/>
</dbReference>
<dbReference type="InterPro" id="IPR045154">
    <property type="entry name" value="PCF11-like"/>
</dbReference>
<dbReference type="PROSITE" id="PS00028">
    <property type="entry name" value="ZINC_FINGER_C2H2_1"/>
    <property type="match status" value="1"/>
</dbReference>
<feature type="domain" description="CID" evidence="4">
    <location>
        <begin position="53"/>
        <end position="223"/>
    </location>
</feature>
<dbReference type="SMART" id="SM00582">
    <property type="entry name" value="RPR"/>
    <property type="match status" value="1"/>
</dbReference>
<keyword evidence="3" id="KW-0472">Membrane</keyword>
<evidence type="ECO:0000313" key="5">
    <source>
        <dbReference type="EMBL" id="KAG6474061.1"/>
    </source>
</evidence>
<feature type="compositionally biased region" description="Polar residues" evidence="2">
    <location>
        <begin position="678"/>
        <end position="691"/>
    </location>
</feature>